<reference evidence="2" key="2">
    <citation type="submission" date="2022-08" db="EMBL/GenBank/DDBJ databases">
        <title>Genome Sequencing of Bacteroides fragilis Group Isolates with Nanopore Technology.</title>
        <authorList>
            <person name="Tisza M.J."/>
            <person name="Smith D."/>
            <person name="Dekker J.P."/>
        </authorList>
    </citation>
    <scope>NUCLEOTIDE SEQUENCE</scope>
    <source>
        <strain evidence="2">BFG-474</strain>
    </source>
</reference>
<sequence length="79" mass="9114">MVAFYRLDHFHSINGHFLESNIGTFSSYNLAESCIDKLINKPGYNLYPRSNFVITKVILGNIHWEKGFVKTESGDFEIE</sequence>
<gene>
    <name evidence="1" type="ORF">DWY26_23030</name>
    <name evidence="2" type="ORF">NXW23_02475</name>
</gene>
<name>A0A412FBB6_9BACE</name>
<organism evidence="1 3">
    <name type="scientific">Bacteroides caccae</name>
    <dbReference type="NCBI Taxonomy" id="47678"/>
    <lineage>
        <taxon>Bacteria</taxon>
        <taxon>Pseudomonadati</taxon>
        <taxon>Bacteroidota</taxon>
        <taxon>Bacteroidia</taxon>
        <taxon>Bacteroidales</taxon>
        <taxon>Bacteroidaceae</taxon>
        <taxon>Bacteroides</taxon>
    </lineage>
</organism>
<dbReference type="Proteomes" id="UP001060260">
    <property type="component" value="Chromosome"/>
</dbReference>
<dbReference type="EMBL" id="QRUO01000055">
    <property type="protein sequence ID" value="RGR64248.1"/>
    <property type="molecule type" value="Genomic_DNA"/>
</dbReference>
<evidence type="ECO:0000313" key="2">
    <source>
        <dbReference type="EMBL" id="UVQ97258.1"/>
    </source>
</evidence>
<dbReference type="EMBL" id="CP103166">
    <property type="protein sequence ID" value="UVQ97258.1"/>
    <property type="molecule type" value="Genomic_DNA"/>
</dbReference>
<evidence type="ECO:0000313" key="1">
    <source>
        <dbReference type="EMBL" id="RGR64248.1"/>
    </source>
</evidence>
<dbReference type="AlphaFoldDB" id="A0A412FBB6"/>
<dbReference type="Proteomes" id="UP000284205">
    <property type="component" value="Unassembled WGS sequence"/>
</dbReference>
<accession>A0A412FBB6</accession>
<protein>
    <submittedName>
        <fullName evidence="1">Uncharacterized protein</fullName>
    </submittedName>
</protein>
<evidence type="ECO:0000313" key="3">
    <source>
        <dbReference type="Proteomes" id="UP000284205"/>
    </source>
</evidence>
<proteinExistence type="predicted"/>
<dbReference type="RefSeq" id="WP_122119175.1">
    <property type="nucleotide sequence ID" value="NZ_CAXYLJ010000010.1"/>
</dbReference>
<reference evidence="1 3" key="1">
    <citation type="submission" date="2018-08" db="EMBL/GenBank/DDBJ databases">
        <title>A genome reference for cultivated species of the human gut microbiota.</title>
        <authorList>
            <person name="Zou Y."/>
            <person name="Xue W."/>
            <person name="Luo G."/>
        </authorList>
    </citation>
    <scope>NUCLEOTIDE SEQUENCE [LARGE SCALE GENOMIC DNA]</scope>
    <source>
        <strain evidence="1 3">AF24-29LB</strain>
    </source>
</reference>